<dbReference type="OrthoDB" id="2285229at2759"/>
<dbReference type="PANTHER" id="PTHR23355:SF65">
    <property type="entry name" value="EXORIBONUCLEASE CYT-4, PUTATIVE (AFU_ORTHOLOGUE AFUA_7G01550)-RELATED"/>
    <property type="match status" value="1"/>
</dbReference>
<gene>
    <name evidence="3" type="ORF">NEOLEDRAFT_1173198</name>
</gene>
<keyword evidence="4" id="KW-1185">Reference proteome</keyword>
<dbReference type="PANTHER" id="PTHR23355">
    <property type="entry name" value="RIBONUCLEASE"/>
    <property type="match status" value="1"/>
</dbReference>
<dbReference type="FunCoup" id="A0A165N369">
    <property type="interactions" value="1"/>
</dbReference>
<evidence type="ECO:0000313" key="4">
    <source>
        <dbReference type="Proteomes" id="UP000076761"/>
    </source>
</evidence>
<protein>
    <submittedName>
        <fullName evidence="3">RNB-domain-containing protein</fullName>
    </submittedName>
</protein>
<proteinExistence type="predicted"/>
<name>A0A165N369_9AGAM</name>
<feature type="compositionally biased region" description="Polar residues" evidence="1">
    <location>
        <begin position="20"/>
        <end position="37"/>
    </location>
</feature>
<feature type="region of interest" description="Disordered" evidence="1">
    <location>
        <begin position="20"/>
        <end position="53"/>
    </location>
</feature>
<sequence length="976" mass="110058">MHRRAVQCVADLRLHPLKNRISSSNTQCQKRNRSGATATKRKAKQQNKTSPAQLADHWTRLLINAAAEGEERPGWSHVTGRVREEARLSAEVVGRTGGTAAVITPVKEEHQVFSAPADEDGDVEVLQDYKHTYYRPGAFVILKRNYQEMHAVVLFRYMVKAAEMAFSLTSSGACLGHYVEDVVHALPDFIDSTLAARCGREEAPQSKIEHSARVTVLKRLRDMEHIIEGAQAAISRNIGCLYALVKSPKPNEWSEVTLDQAIRLVPTSPKYQGTIHAMGVHRALLDRSFEFQAASVYESPPMRFYVRPQEHVDTIKKISAIVRTASDQDGPMQIFAAKARKIITASRERAVASWTEPPSARRMDSAVFDSTDLTILTFLRRSIRKTRKIQPDPYALYVSIIIRTIGLYNDTQMDRGAELVLEQLGLLAPWESAEAEPRGLLMDYMSTKPKDERFLPLMGPKDVIPSPSSTTAASKPMGLDDLYTHDPVESIRHDFGDLPVYVIDDVDAKELDDGISVEPLSSEPGCAWVHVHIADPTSVLPPTHRISADARDKVFTAYYVQRTVPLLGALPQLDNLSLGVVSATGRPEPVMTFSFKSDAHGNILDYKVRAGMVRNVRRMSYEEVDRTLDFQARRRTYPFGEPEWLETSFVARRSVTEADKENLLALRSIADGLFDHARRSGIFVINNGYATISTSNALPPSPDDMTTPVEFRGFPTLKYAVEEYVIYTQGARRIVSECMKAACRVASRFGKEHNIPLMRRMQPQPVTPTEAAFQDLLNARDEDLVVSYTDILRTGVSPASGRYVLEPAQHWFVGASADEGYVRVTSPLRRYYDLVSHWQLKHALMPSCPAFSLSFMEQLLKEVDYKTKTHMKSEREHTFNWALKFIQRWQKDPRFANERRKNDILENLTGQIQDPPSFSQFKGTSMTKIYVHELAIHGYLVHLRRAAVDYVVGETIPVRMEPLDVVQASELMFTER</sequence>
<dbReference type="SUPFAM" id="SSF50249">
    <property type="entry name" value="Nucleic acid-binding proteins"/>
    <property type="match status" value="1"/>
</dbReference>
<dbReference type="InterPro" id="IPR012340">
    <property type="entry name" value="NA-bd_OB-fold"/>
</dbReference>
<dbReference type="InParanoid" id="A0A165N369"/>
<dbReference type="SMART" id="SM00955">
    <property type="entry name" value="RNB"/>
    <property type="match status" value="1"/>
</dbReference>
<reference evidence="3 4" key="1">
    <citation type="journal article" date="2016" name="Mol. Biol. Evol.">
        <title>Comparative Genomics of Early-Diverging Mushroom-Forming Fungi Provides Insights into the Origins of Lignocellulose Decay Capabilities.</title>
        <authorList>
            <person name="Nagy L.G."/>
            <person name="Riley R."/>
            <person name="Tritt A."/>
            <person name="Adam C."/>
            <person name="Daum C."/>
            <person name="Floudas D."/>
            <person name="Sun H."/>
            <person name="Yadav J.S."/>
            <person name="Pangilinan J."/>
            <person name="Larsson K.H."/>
            <person name="Matsuura K."/>
            <person name="Barry K."/>
            <person name="Labutti K."/>
            <person name="Kuo R."/>
            <person name="Ohm R.A."/>
            <person name="Bhattacharya S.S."/>
            <person name="Shirouzu T."/>
            <person name="Yoshinaga Y."/>
            <person name="Martin F.M."/>
            <person name="Grigoriev I.V."/>
            <person name="Hibbett D.S."/>
        </authorList>
    </citation>
    <scope>NUCLEOTIDE SEQUENCE [LARGE SCALE GENOMIC DNA]</scope>
    <source>
        <strain evidence="3 4">HHB14362 ss-1</strain>
    </source>
</reference>
<feature type="domain" description="RNB" evidence="2">
    <location>
        <begin position="492"/>
        <end position="846"/>
    </location>
</feature>
<evidence type="ECO:0000256" key="1">
    <source>
        <dbReference type="SAM" id="MobiDB-lite"/>
    </source>
</evidence>
<dbReference type="AlphaFoldDB" id="A0A165N369"/>
<dbReference type="InterPro" id="IPR001900">
    <property type="entry name" value="RNase_II/R"/>
</dbReference>
<dbReference type="Proteomes" id="UP000076761">
    <property type="component" value="Unassembled WGS sequence"/>
</dbReference>
<evidence type="ECO:0000259" key="2">
    <source>
        <dbReference type="SMART" id="SM00955"/>
    </source>
</evidence>
<dbReference type="InterPro" id="IPR050180">
    <property type="entry name" value="RNR_Ribonuclease"/>
</dbReference>
<dbReference type="GO" id="GO:0000932">
    <property type="term" value="C:P-body"/>
    <property type="evidence" value="ECO:0007669"/>
    <property type="project" value="TreeGrafter"/>
</dbReference>
<evidence type="ECO:0000313" key="3">
    <source>
        <dbReference type="EMBL" id="KZT19116.1"/>
    </source>
</evidence>
<dbReference type="EMBL" id="KV425649">
    <property type="protein sequence ID" value="KZT19116.1"/>
    <property type="molecule type" value="Genomic_DNA"/>
</dbReference>
<dbReference type="GO" id="GO:0006402">
    <property type="term" value="P:mRNA catabolic process"/>
    <property type="evidence" value="ECO:0007669"/>
    <property type="project" value="TreeGrafter"/>
</dbReference>
<dbReference type="STRING" id="1314782.A0A165N369"/>
<organism evidence="3 4">
    <name type="scientific">Neolentinus lepideus HHB14362 ss-1</name>
    <dbReference type="NCBI Taxonomy" id="1314782"/>
    <lineage>
        <taxon>Eukaryota</taxon>
        <taxon>Fungi</taxon>
        <taxon>Dikarya</taxon>
        <taxon>Basidiomycota</taxon>
        <taxon>Agaricomycotina</taxon>
        <taxon>Agaricomycetes</taxon>
        <taxon>Gloeophyllales</taxon>
        <taxon>Gloeophyllaceae</taxon>
        <taxon>Neolentinus</taxon>
    </lineage>
</organism>
<accession>A0A165N369</accession>
<dbReference type="GO" id="GO:0000175">
    <property type="term" value="F:3'-5'-RNA exonuclease activity"/>
    <property type="evidence" value="ECO:0007669"/>
    <property type="project" value="TreeGrafter"/>
</dbReference>
<dbReference type="Pfam" id="PF00773">
    <property type="entry name" value="RNB"/>
    <property type="match status" value="1"/>
</dbReference>
<dbReference type="GO" id="GO:0003723">
    <property type="term" value="F:RNA binding"/>
    <property type="evidence" value="ECO:0007669"/>
    <property type="project" value="InterPro"/>
</dbReference>